<gene>
    <name evidence="16" type="primary">PIM1_2</name>
    <name evidence="16" type="ORF">EC973_004003</name>
</gene>
<evidence type="ECO:0000256" key="1">
    <source>
        <dbReference type="ARBA" id="ARBA00022670"/>
    </source>
</evidence>
<evidence type="ECO:0000256" key="5">
    <source>
        <dbReference type="ARBA" id="ARBA00022840"/>
    </source>
</evidence>
<evidence type="ECO:0000256" key="3">
    <source>
        <dbReference type="ARBA" id="ARBA00022801"/>
    </source>
</evidence>
<dbReference type="PANTHER" id="PTHR43718:SF2">
    <property type="entry name" value="LON PROTEASE HOMOLOG, MITOCHONDRIAL"/>
    <property type="match status" value="1"/>
</dbReference>
<dbReference type="InterPro" id="IPR015947">
    <property type="entry name" value="PUA-like_sf"/>
</dbReference>
<keyword evidence="1 7" id="KW-0645">Protease</keyword>
<evidence type="ECO:0000256" key="10">
    <source>
        <dbReference type="PROSITE-ProRule" id="PRU01122"/>
    </source>
</evidence>
<feature type="region of interest" description="Disordered" evidence="13">
    <location>
        <begin position="23"/>
        <end position="65"/>
    </location>
</feature>
<dbReference type="SUPFAM" id="SSF54211">
    <property type="entry name" value="Ribosomal protein S5 domain 2-like"/>
    <property type="match status" value="1"/>
</dbReference>
<dbReference type="OrthoDB" id="2411602at2759"/>
<dbReference type="InterPro" id="IPR004815">
    <property type="entry name" value="Lon_bac/euk-typ"/>
</dbReference>
<dbReference type="Pfam" id="PF05362">
    <property type="entry name" value="Lon_C"/>
    <property type="match status" value="1"/>
</dbReference>
<accession>A0A8H7ESN1</accession>
<dbReference type="SUPFAM" id="SSF88697">
    <property type="entry name" value="PUA domain-like"/>
    <property type="match status" value="1"/>
</dbReference>
<feature type="domain" description="Lon N-terminal" evidence="15">
    <location>
        <begin position="70"/>
        <end position="322"/>
    </location>
</feature>
<feature type="region of interest" description="Disordered" evidence="13">
    <location>
        <begin position="173"/>
        <end position="208"/>
    </location>
</feature>
<dbReference type="InterPro" id="IPR008268">
    <property type="entry name" value="Peptidase_S16_AS"/>
</dbReference>
<dbReference type="Pfam" id="PF02190">
    <property type="entry name" value="LON_substr_bdg"/>
    <property type="match status" value="1"/>
</dbReference>
<evidence type="ECO:0000256" key="11">
    <source>
        <dbReference type="RuleBase" id="RU000591"/>
    </source>
</evidence>
<dbReference type="Pfam" id="PF00004">
    <property type="entry name" value="AAA"/>
    <property type="match status" value="1"/>
</dbReference>
<dbReference type="SMART" id="SM00464">
    <property type="entry name" value="LON"/>
    <property type="match status" value="1"/>
</dbReference>
<dbReference type="Gene3D" id="1.10.8.60">
    <property type="match status" value="1"/>
</dbReference>
<evidence type="ECO:0000256" key="6">
    <source>
        <dbReference type="ARBA" id="ARBA00050665"/>
    </source>
</evidence>
<evidence type="ECO:0000259" key="15">
    <source>
        <dbReference type="PROSITE" id="PS51787"/>
    </source>
</evidence>
<dbReference type="Gene3D" id="3.30.230.10">
    <property type="match status" value="1"/>
</dbReference>
<reference evidence="16" key="1">
    <citation type="submission" date="2020-01" db="EMBL/GenBank/DDBJ databases">
        <title>Genome Sequencing of Three Apophysomyces-Like Fungal Strains Confirms a Novel Fungal Genus in the Mucoromycota with divergent Burkholderia-like Endosymbiotic Bacteria.</title>
        <authorList>
            <person name="Stajich J.E."/>
            <person name="Macias A.M."/>
            <person name="Carter-House D."/>
            <person name="Lovett B."/>
            <person name="Kasson L.R."/>
            <person name="Berry K."/>
            <person name="Grigoriev I."/>
            <person name="Chang Y."/>
            <person name="Spatafora J."/>
            <person name="Kasson M.T."/>
        </authorList>
    </citation>
    <scope>NUCLEOTIDE SEQUENCE</scope>
    <source>
        <strain evidence="16">NRRL A-21654</strain>
    </source>
</reference>
<dbReference type="PIRSF" id="PIRSF001174">
    <property type="entry name" value="Lon_proteas"/>
    <property type="match status" value="1"/>
</dbReference>
<dbReference type="InterPro" id="IPR003959">
    <property type="entry name" value="ATPase_AAA_core"/>
</dbReference>
<dbReference type="InterPro" id="IPR003593">
    <property type="entry name" value="AAA+_ATPase"/>
</dbReference>
<dbReference type="Gene3D" id="2.30.130.40">
    <property type="entry name" value="LON domain-like"/>
    <property type="match status" value="1"/>
</dbReference>
<dbReference type="InterPro" id="IPR054594">
    <property type="entry name" value="Lon_lid"/>
</dbReference>
<feature type="binding site" evidence="9">
    <location>
        <begin position="475"/>
        <end position="482"/>
    </location>
    <ligand>
        <name>ATP</name>
        <dbReference type="ChEBI" id="CHEBI:30616"/>
    </ligand>
</feature>
<dbReference type="GO" id="GO:0006515">
    <property type="term" value="P:protein quality control for misfolded or incompletely synthesized proteins"/>
    <property type="evidence" value="ECO:0007669"/>
    <property type="project" value="TreeGrafter"/>
</dbReference>
<dbReference type="InterPro" id="IPR027065">
    <property type="entry name" value="Lon_Prtase"/>
</dbReference>
<dbReference type="GO" id="GO:0007005">
    <property type="term" value="P:mitochondrion organization"/>
    <property type="evidence" value="ECO:0007669"/>
    <property type="project" value="TreeGrafter"/>
</dbReference>
<protein>
    <recommendedName>
        <fullName evidence="7 12">Lon protease homolog</fullName>
        <ecNumber evidence="7 12">3.4.21.-</ecNumber>
    </recommendedName>
</protein>
<dbReference type="GO" id="GO:0005524">
    <property type="term" value="F:ATP binding"/>
    <property type="evidence" value="ECO:0007669"/>
    <property type="project" value="UniProtKB-KW"/>
</dbReference>
<dbReference type="CDD" id="cd19500">
    <property type="entry name" value="RecA-like_Lon"/>
    <property type="match status" value="1"/>
</dbReference>
<organism evidence="16 17">
    <name type="scientific">Apophysomyces ossiformis</name>
    <dbReference type="NCBI Taxonomy" id="679940"/>
    <lineage>
        <taxon>Eukaryota</taxon>
        <taxon>Fungi</taxon>
        <taxon>Fungi incertae sedis</taxon>
        <taxon>Mucoromycota</taxon>
        <taxon>Mucoromycotina</taxon>
        <taxon>Mucoromycetes</taxon>
        <taxon>Mucorales</taxon>
        <taxon>Mucorineae</taxon>
        <taxon>Mucoraceae</taxon>
        <taxon>Apophysomyces</taxon>
    </lineage>
</organism>
<evidence type="ECO:0000256" key="13">
    <source>
        <dbReference type="SAM" id="MobiDB-lite"/>
    </source>
</evidence>
<sequence>MTLERRIARHPYRSLGIPMGVPAYRRWKTDKSPQSKKDASNSLQKSRSATETKSKNGKTPIPGREDRMKLLALPINHRPFFPGYVGATVVKDNRVIAAIEEMVRHKQSLVGLFLVKEENHDLGMMSSLDQVHRIGTLAQITTLFPNQQLMQSKSREGITVVLHSQKRIKIIGLSHPEEEVKQESSSSKLNETASDKQQKPDPEKGSKSFVLDVGKRYGIPMAEIQTVQDAAYDLNDADIHEKSADIVAMFKQIATLNMAFREQLVNLSLSQLSSNLYGNPNRLADFAASLSTAEPWELQKVLEAIQIKKRLQSALSVLRKELTHAKLQVKISKQVDSRITPRQRESYLEEQLKNIQKELGTDTSSQDALLREFKMKAGKLAMPPTVQKVFNEELAKLASLDPAGVEFNMTRNYVDWLTQMPWGQQSVEHYDVKRAKQVLDEDHYGLKDVKDYILEFIAVCRLRKSVQGKIICLVGPPGVGKTSVGKSIARALDRRFYQFSVGGLADVAEIKGHRRTYVGAMPGKVIQALKKVHTENPLILIDEIDKVGAGYQGDPSAALLEVLDPEQNNSFVDYYLDVPVDLSRVMFICTANVVDTIPAPLRDRMEVIELSGYVEEEKMAIAEKYLVPAAKKATGLENLNVNLTKDALSTLITYYSRESGVRSLKKYIEKIFRKAALKVVQEIGEDVSLPNDAASKMLEKVSIEINSHNLKEYIGSATFPTDWMYETTPPGVAMGLIRTNTGGTCVYVEAVLESSLSLKSTPGISKTGHMDAVMQESTDISYTFVKSFMATNYPKNRFFDKARIHLNCPGIAVPKDGPSAGMTMATALLSLALCEPVNPNVAMMGELTVTGKILQVDGFKEKMVAVKRSKASILLFPEENQADWDELPEQMKEGIRGVPVSSYNTVFDICFGSLKQEDGENAWSHLLS</sequence>
<evidence type="ECO:0000259" key="14">
    <source>
        <dbReference type="PROSITE" id="PS51786"/>
    </source>
</evidence>
<evidence type="ECO:0000256" key="9">
    <source>
        <dbReference type="PIRSR" id="PIRSR001174-2"/>
    </source>
</evidence>
<keyword evidence="3 7" id="KW-0378">Hydrolase</keyword>
<dbReference type="GO" id="GO:0004176">
    <property type="term" value="F:ATP-dependent peptidase activity"/>
    <property type="evidence" value="ECO:0007669"/>
    <property type="project" value="UniProtKB-UniRule"/>
</dbReference>
<comment type="catalytic activity">
    <reaction evidence="6">
        <text>Hydrolysis of proteins in presence of ATP.</text>
        <dbReference type="EC" id="3.4.21.53"/>
    </reaction>
</comment>
<dbReference type="InterPro" id="IPR027417">
    <property type="entry name" value="P-loop_NTPase"/>
</dbReference>
<feature type="active site" evidence="8 10">
    <location>
        <position position="862"/>
    </location>
</feature>
<keyword evidence="5 7" id="KW-0067">ATP-binding</keyword>
<dbReference type="SMART" id="SM00382">
    <property type="entry name" value="AAA"/>
    <property type="match status" value="1"/>
</dbReference>
<proteinExistence type="inferred from homology"/>
<dbReference type="InterPro" id="IPR003111">
    <property type="entry name" value="Lon_prtase_N"/>
</dbReference>
<dbReference type="FunFam" id="3.40.50.300:FF:000021">
    <property type="entry name" value="Lon protease homolog"/>
    <property type="match status" value="1"/>
</dbReference>
<dbReference type="GO" id="GO:0051131">
    <property type="term" value="P:chaperone-mediated protein complex assembly"/>
    <property type="evidence" value="ECO:0007669"/>
    <property type="project" value="TreeGrafter"/>
</dbReference>
<dbReference type="PROSITE" id="PS01046">
    <property type="entry name" value="LON_SER"/>
    <property type="match status" value="1"/>
</dbReference>
<dbReference type="InterPro" id="IPR008269">
    <property type="entry name" value="Lon_proteolytic"/>
</dbReference>
<dbReference type="Proteomes" id="UP000605846">
    <property type="component" value="Unassembled WGS sequence"/>
</dbReference>
<evidence type="ECO:0000256" key="7">
    <source>
        <dbReference type="PIRNR" id="PIRNR001174"/>
    </source>
</evidence>
<evidence type="ECO:0000313" key="16">
    <source>
        <dbReference type="EMBL" id="KAF7729630.1"/>
    </source>
</evidence>
<dbReference type="Gene3D" id="1.20.5.5270">
    <property type="match status" value="1"/>
</dbReference>
<comment type="caution">
    <text evidence="16">The sequence shown here is derived from an EMBL/GenBank/DDBJ whole genome shotgun (WGS) entry which is preliminary data.</text>
</comment>
<dbReference type="AlphaFoldDB" id="A0A8H7ESN1"/>
<keyword evidence="2 7" id="KW-0547">Nucleotide-binding</keyword>
<feature type="compositionally biased region" description="Basic and acidic residues" evidence="13">
    <location>
        <begin position="193"/>
        <end position="206"/>
    </location>
</feature>
<keyword evidence="4 7" id="KW-0720">Serine protease</keyword>
<dbReference type="GO" id="GO:0003697">
    <property type="term" value="F:single-stranded DNA binding"/>
    <property type="evidence" value="ECO:0007669"/>
    <property type="project" value="TreeGrafter"/>
</dbReference>
<dbReference type="NCBIfam" id="TIGR00763">
    <property type="entry name" value="lon"/>
    <property type="match status" value="1"/>
</dbReference>
<feature type="active site" evidence="8 10">
    <location>
        <position position="819"/>
    </location>
</feature>
<dbReference type="SUPFAM" id="SSF52540">
    <property type="entry name" value="P-loop containing nucleoside triphosphate hydrolases"/>
    <property type="match status" value="1"/>
</dbReference>
<evidence type="ECO:0000256" key="12">
    <source>
        <dbReference type="RuleBase" id="RU000592"/>
    </source>
</evidence>
<dbReference type="EC" id="3.4.21.-" evidence="7 12"/>
<dbReference type="InterPro" id="IPR020568">
    <property type="entry name" value="Ribosomal_Su5_D2-typ_SF"/>
</dbReference>
<dbReference type="Pfam" id="PF22667">
    <property type="entry name" value="Lon_lid"/>
    <property type="match status" value="1"/>
</dbReference>
<evidence type="ECO:0000313" key="17">
    <source>
        <dbReference type="Proteomes" id="UP000605846"/>
    </source>
</evidence>
<dbReference type="PROSITE" id="PS51786">
    <property type="entry name" value="LON_PROTEOLYTIC"/>
    <property type="match status" value="1"/>
</dbReference>
<dbReference type="PANTHER" id="PTHR43718">
    <property type="entry name" value="LON PROTEASE"/>
    <property type="match status" value="1"/>
</dbReference>
<evidence type="ECO:0000256" key="4">
    <source>
        <dbReference type="ARBA" id="ARBA00022825"/>
    </source>
</evidence>
<feature type="domain" description="Lon proteolytic" evidence="14">
    <location>
        <begin position="727"/>
        <end position="913"/>
    </location>
</feature>
<dbReference type="PRINTS" id="PR00830">
    <property type="entry name" value="ENDOLAPTASE"/>
</dbReference>
<dbReference type="GO" id="GO:0004252">
    <property type="term" value="F:serine-type endopeptidase activity"/>
    <property type="evidence" value="ECO:0007669"/>
    <property type="project" value="UniProtKB-UniRule"/>
</dbReference>
<dbReference type="Gene3D" id="1.20.58.1480">
    <property type="match status" value="1"/>
</dbReference>
<evidence type="ECO:0000256" key="2">
    <source>
        <dbReference type="ARBA" id="ARBA00022741"/>
    </source>
</evidence>
<dbReference type="GO" id="GO:0005759">
    <property type="term" value="C:mitochondrial matrix"/>
    <property type="evidence" value="ECO:0007669"/>
    <property type="project" value="TreeGrafter"/>
</dbReference>
<evidence type="ECO:0000256" key="8">
    <source>
        <dbReference type="PIRSR" id="PIRSR001174-1"/>
    </source>
</evidence>
<comment type="similarity">
    <text evidence="7 10 11">Belongs to the peptidase S16 family.</text>
</comment>
<dbReference type="EMBL" id="JABAYA010000023">
    <property type="protein sequence ID" value="KAF7729630.1"/>
    <property type="molecule type" value="Genomic_DNA"/>
</dbReference>
<dbReference type="InterPro" id="IPR014721">
    <property type="entry name" value="Ribsml_uS5_D2-typ_fold_subgr"/>
</dbReference>
<dbReference type="FunFam" id="1.20.5.5270:FF:000001">
    <property type="entry name" value="Lon protease homolog, mitochondrial"/>
    <property type="match status" value="1"/>
</dbReference>
<feature type="compositionally biased region" description="Basic and acidic residues" evidence="13">
    <location>
        <begin position="27"/>
        <end position="39"/>
    </location>
</feature>
<dbReference type="InterPro" id="IPR046336">
    <property type="entry name" value="Lon_prtase_N_sf"/>
</dbReference>
<name>A0A8H7ESN1_9FUNG</name>
<dbReference type="PROSITE" id="PS51787">
    <property type="entry name" value="LON_N"/>
    <property type="match status" value="1"/>
</dbReference>
<dbReference type="Gene3D" id="3.40.50.300">
    <property type="entry name" value="P-loop containing nucleotide triphosphate hydrolases"/>
    <property type="match status" value="1"/>
</dbReference>
<keyword evidence="17" id="KW-1185">Reference proteome</keyword>
<dbReference type="GO" id="GO:0016887">
    <property type="term" value="F:ATP hydrolysis activity"/>
    <property type="evidence" value="ECO:0007669"/>
    <property type="project" value="InterPro"/>
</dbReference>